<reference evidence="4 5" key="1">
    <citation type="journal article" date="2016" name="Front. Microbiol.">
        <title>Fuerstia marisgermanicae gen. nov., sp. nov., an Unusual Member of the Phylum Planctomycetes from the German Wadden Sea.</title>
        <authorList>
            <person name="Kohn T."/>
            <person name="Heuer A."/>
            <person name="Jogler M."/>
            <person name="Vollmers J."/>
            <person name="Boedeker C."/>
            <person name="Bunk B."/>
            <person name="Rast P."/>
            <person name="Borchert D."/>
            <person name="Glockner I."/>
            <person name="Freese H.M."/>
            <person name="Klenk H.P."/>
            <person name="Overmann J."/>
            <person name="Kaster A.K."/>
            <person name="Rohde M."/>
            <person name="Wiegand S."/>
            <person name="Jogler C."/>
        </authorList>
    </citation>
    <scope>NUCLEOTIDE SEQUENCE [LARGE SCALE GENOMIC DNA]</scope>
    <source>
        <strain evidence="4 5">NH11</strain>
    </source>
</reference>
<dbReference type="PANTHER" id="PTHR42699:SF1">
    <property type="entry name" value="CYSTATHIONINE GAMMA-SYNTHASE-RELATED"/>
    <property type="match status" value="1"/>
</dbReference>
<comment type="cofactor">
    <cofactor evidence="1 3">
        <name>pyridoxal 5'-phosphate</name>
        <dbReference type="ChEBI" id="CHEBI:597326"/>
    </cofactor>
</comment>
<protein>
    <submittedName>
        <fullName evidence="4">Cystathionine gamma-synthase</fullName>
        <ecNumber evidence="4">2.5.1.48</ecNumber>
    </submittedName>
</protein>
<keyword evidence="2 3" id="KW-0663">Pyridoxal phosphate</keyword>
<sequence>MPHVSSMPANLITSPHCHADQLGLPMPDDVHAVSACLPLWQHNIGYEEGDASVHDRLQAAYPRFCFHPLVNQLADRFLNSGNRRGLPFVSRRSAQRAADFVQHATGEVAELVAFDGHQACGVVVGSDQFKTLKQYWQHAGENVSSRVAQQLLAGHSTACSDTAVRTVVRERVAAFQNVEPNHVFLYPSGMAAVASAWRTVQALRPGSTCQFGFPYVDTLKIQQRFPDASHTFLPVGGPSDLKLLEAQCEVQPPTAVICEAPTNPLLVTPDLRRLRELADQHDFLLIVDDTLTACGNLNTTALADIAVTSLTKYFSGYGNVLAGAMTINPNGRHAARLLELVRSAFEETLSDVDVEVLANNSRDMPERVATINSNAAALADFLRSHASVQSVYYPSADDANYTAIQAANGGYGGLISIVLRKPETTTPPFFDGLEVCKGPNLGTNFTLCCPYTILAHYDELDFVETCGVSRWLLRISVGVEPIGELRSRFERALNGIMLHT</sequence>
<dbReference type="InterPro" id="IPR015424">
    <property type="entry name" value="PyrdxlP-dep_Trfase"/>
</dbReference>
<dbReference type="SUPFAM" id="SSF53383">
    <property type="entry name" value="PLP-dependent transferases"/>
    <property type="match status" value="1"/>
</dbReference>
<dbReference type="InterPro" id="IPR015421">
    <property type="entry name" value="PyrdxlP-dep_Trfase_major"/>
</dbReference>
<dbReference type="PANTHER" id="PTHR42699">
    <property type="match status" value="1"/>
</dbReference>
<dbReference type="InterPro" id="IPR051750">
    <property type="entry name" value="Trans-sulfuration_enzymes"/>
</dbReference>
<dbReference type="KEGG" id="fmr:Fuma_00391"/>
<evidence type="ECO:0000313" key="4">
    <source>
        <dbReference type="EMBL" id="APZ90807.1"/>
    </source>
</evidence>
<dbReference type="GO" id="GO:0003962">
    <property type="term" value="F:cystathionine gamma-synthase activity"/>
    <property type="evidence" value="ECO:0007669"/>
    <property type="project" value="UniProtKB-EC"/>
</dbReference>
<keyword evidence="5" id="KW-1185">Reference proteome</keyword>
<organism evidence="4 5">
    <name type="scientific">Fuerstiella marisgermanici</name>
    <dbReference type="NCBI Taxonomy" id="1891926"/>
    <lineage>
        <taxon>Bacteria</taxon>
        <taxon>Pseudomonadati</taxon>
        <taxon>Planctomycetota</taxon>
        <taxon>Planctomycetia</taxon>
        <taxon>Planctomycetales</taxon>
        <taxon>Planctomycetaceae</taxon>
        <taxon>Fuerstiella</taxon>
    </lineage>
</organism>
<dbReference type="InterPro" id="IPR015422">
    <property type="entry name" value="PyrdxlP-dep_Trfase_small"/>
</dbReference>
<evidence type="ECO:0000256" key="3">
    <source>
        <dbReference type="RuleBase" id="RU362118"/>
    </source>
</evidence>
<dbReference type="AlphaFoldDB" id="A0A1P8W9R7"/>
<dbReference type="STRING" id="1891926.Fuma_00391"/>
<evidence type="ECO:0000256" key="1">
    <source>
        <dbReference type="ARBA" id="ARBA00001933"/>
    </source>
</evidence>
<keyword evidence="4" id="KW-0808">Transferase</keyword>
<dbReference type="EMBL" id="CP017641">
    <property type="protein sequence ID" value="APZ90807.1"/>
    <property type="molecule type" value="Genomic_DNA"/>
</dbReference>
<comment type="similarity">
    <text evidence="3">Belongs to the trans-sulfuration enzymes family.</text>
</comment>
<dbReference type="EC" id="2.5.1.48" evidence="4"/>
<gene>
    <name evidence="4" type="primary">metB</name>
    <name evidence="4" type="ORF">Fuma_00391</name>
</gene>
<dbReference type="GO" id="GO:0019346">
    <property type="term" value="P:transsulfuration"/>
    <property type="evidence" value="ECO:0007669"/>
    <property type="project" value="InterPro"/>
</dbReference>
<dbReference type="InterPro" id="IPR000277">
    <property type="entry name" value="Cys/Met-Metab_PyrdxlP-dep_enz"/>
</dbReference>
<accession>A0A1P8W9R7</accession>
<dbReference type="GO" id="GO:0030170">
    <property type="term" value="F:pyridoxal phosphate binding"/>
    <property type="evidence" value="ECO:0007669"/>
    <property type="project" value="InterPro"/>
</dbReference>
<dbReference type="Gene3D" id="3.90.1150.10">
    <property type="entry name" value="Aspartate Aminotransferase, domain 1"/>
    <property type="match status" value="1"/>
</dbReference>
<evidence type="ECO:0000256" key="2">
    <source>
        <dbReference type="ARBA" id="ARBA00022898"/>
    </source>
</evidence>
<proteinExistence type="inferred from homology"/>
<dbReference type="Proteomes" id="UP000187735">
    <property type="component" value="Chromosome"/>
</dbReference>
<dbReference type="Pfam" id="PF01053">
    <property type="entry name" value="Cys_Met_Meta_PP"/>
    <property type="match status" value="1"/>
</dbReference>
<evidence type="ECO:0000313" key="5">
    <source>
        <dbReference type="Proteomes" id="UP000187735"/>
    </source>
</evidence>
<dbReference type="Gene3D" id="3.40.640.10">
    <property type="entry name" value="Type I PLP-dependent aspartate aminotransferase-like (Major domain)"/>
    <property type="match status" value="1"/>
</dbReference>
<name>A0A1P8W9R7_9PLAN</name>